<proteinExistence type="inferred from homology"/>
<dbReference type="InterPro" id="IPR018902">
    <property type="entry name" value="CMI2A-C-like_dom"/>
</dbReference>
<protein>
    <recommendedName>
        <fullName evidence="6">Ciliary microtubule inner protein 2C</fullName>
    </recommendedName>
</protein>
<sequence length="154" mass="18166">MQKPSSDRLVTTHHATYIAPGLMPGYRGHCPGQKFDYGQTYGAFTAKQLQDYRSTVLQSSLTPYSKGGYYATYFSHDPDIVLNNRKTGRERYKDRFQCELYNHDFDRSEEIKRFDLEAQQQREFYKDKTGTIYQPVRFITAKETLTKIKERYMV</sequence>
<evidence type="ECO:0000259" key="7">
    <source>
        <dbReference type="Pfam" id="PF10629"/>
    </source>
</evidence>
<evidence type="ECO:0000256" key="2">
    <source>
        <dbReference type="ARBA" id="ARBA00022490"/>
    </source>
</evidence>
<dbReference type="EMBL" id="JXXN02002261">
    <property type="protein sequence ID" value="THD23230.1"/>
    <property type="molecule type" value="Genomic_DNA"/>
</dbReference>
<evidence type="ECO:0000256" key="5">
    <source>
        <dbReference type="ARBA" id="ARBA00035661"/>
    </source>
</evidence>
<evidence type="ECO:0000256" key="4">
    <source>
        <dbReference type="ARBA" id="ARBA00023273"/>
    </source>
</evidence>
<evidence type="ECO:0000256" key="1">
    <source>
        <dbReference type="ARBA" id="ARBA00004430"/>
    </source>
</evidence>
<dbReference type="GO" id="GO:0015630">
    <property type="term" value="C:microtubule cytoskeleton"/>
    <property type="evidence" value="ECO:0007669"/>
    <property type="project" value="UniProtKB-ARBA"/>
</dbReference>
<dbReference type="InterPro" id="IPR052329">
    <property type="entry name" value="CIMIP2C"/>
</dbReference>
<comment type="subcellular location">
    <subcellularLocation>
        <location evidence="1">Cytoplasm</location>
        <location evidence="1">Cytoskeleton</location>
        <location evidence="1">Cilium axoneme</location>
    </subcellularLocation>
</comment>
<keyword evidence="4" id="KW-0966">Cell projection</keyword>
<dbReference type="GO" id="GO:0005930">
    <property type="term" value="C:axoneme"/>
    <property type="evidence" value="ECO:0007669"/>
    <property type="project" value="UniProtKB-SubCell"/>
</dbReference>
<evidence type="ECO:0000313" key="8">
    <source>
        <dbReference type="EMBL" id="THD23230.1"/>
    </source>
</evidence>
<reference evidence="8" key="1">
    <citation type="submission" date="2019-03" db="EMBL/GenBank/DDBJ databases">
        <title>Improved annotation for the trematode Fasciola hepatica.</title>
        <authorList>
            <person name="Choi Y.-J."/>
            <person name="Martin J."/>
            <person name="Mitreva M."/>
        </authorList>
    </citation>
    <scope>NUCLEOTIDE SEQUENCE [LARGE SCALE GENOMIC DNA]</scope>
</reference>
<keyword evidence="9" id="KW-1185">Reference proteome</keyword>
<organism evidence="8 9">
    <name type="scientific">Fasciola hepatica</name>
    <name type="common">Liver fluke</name>
    <dbReference type="NCBI Taxonomy" id="6192"/>
    <lineage>
        <taxon>Eukaryota</taxon>
        <taxon>Metazoa</taxon>
        <taxon>Spiralia</taxon>
        <taxon>Lophotrochozoa</taxon>
        <taxon>Platyhelminthes</taxon>
        <taxon>Trematoda</taxon>
        <taxon>Digenea</taxon>
        <taxon>Plagiorchiida</taxon>
        <taxon>Echinostomata</taxon>
        <taxon>Echinostomatoidea</taxon>
        <taxon>Fasciolidae</taxon>
        <taxon>Fasciola</taxon>
    </lineage>
</organism>
<evidence type="ECO:0000256" key="6">
    <source>
        <dbReference type="ARBA" id="ARBA00041160"/>
    </source>
</evidence>
<gene>
    <name evidence="8" type="ORF">D915_005514</name>
</gene>
<comment type="similarity">
    <text evidence="5">Belongs to the CIMIP2 family.</text>
</comment>
<dbReference type="PANTHER" id="PTHR34924">
    <property type="entry name" value="UPF0573 PROTEIN C2ORF70"/>
    <property type="match status" value="1"/>
</dbReference>
<dbReference type="PANTHER" id="PTHR34924:SF1">
    <property type="entry name" value="PROTEIN FAM166C"/>
    <property type="match status" value="1"/>
</dbReference>
<dbReference type="Pfam" id="PF10629">
    <property type="entry name" value="CMI2B-like"/>
    <property type="match status" value="1"/>
</dbReference>
<evidence type="ECO:0000313" key="9">
    <source>
        <dbReference type="Proteomes" id="UP000230066"/>
    </source>
</evidence>
<feature type="domain" description="Ciliary microtubule inner protein 2A-C-like" evidence="7">
    <location>
        <begin position="20"/>
        <end position="85"/>
    </location>
</feature>
<accession>A0A2H1C8A5</accession>
<dbReference type="Proteomes" id="UP000230066">
    <property type="component" value="Unassembled WGS sequence"/>
</dbReference>
<evidence type="ECO:0000256" key="3">
    <source>
        <dbReference type="ARBA" id="ARBA00023212"/>
    </source>
</evidence>
<keyword evidence="2" id="KW-0963">Cytoplasm</keyword>
<comment type="caution">
    <text evidence="8">The sequence shown here is derived from an EMBL/GenBank/DDBJ whole genome shotgun (WGS) entry which is preliminary data.</text>
</comment>
<dbReference type="AlphaFoldDB" id="A0A2H1C8A5"/>
<keyword evidence="3" id="KW-0206">Cytoskeleton</keyword>
<name>A0A2H1C8A5_FASHE</name>